<dbReference type="GO" id="GO:0006955">
    <property type="term" value="P:immune response"/>
    <property type="evidence" value="ECO:0007669"/>
    <property type="project" value="TreeGrafter"/>
</dbReference>
<dbReference type="Gene3D" id="3.30.500.10">
    <property type="entry name" value="MHC class I-like antigen recognition-like"/>
    <property type="match status" value="1"/>
</dbReference>
<evidence type="ECO:0000256" key="3">
    <source>
        <dbReference type="ARBA" id="ARBA00023136"/>
    </source>
</evidence>
<evidence type="ECO:0000256" key="2">
    <source>
        <dbReference type="ARBA" id="ARBA00022729"/>
    </source>
</evidence>
<accession>A0A8J6DH18</accession>
<dbReference type="GO" id="GO:0009897">
    <property type="term" value="C:external side of plasma membrane"/>
    <property type="evidence" value="ECO:0007669"/>
    <property type="project" value="TreeGrafter"/>
</dbReference>
<dbReference type="PANTHER" id="PTHR16675">
    <property type="entry name" value="MHC CLASS I-RELATED"/>
    <property type="match status" value="1"/>
</dbReference>
<name>A0A8J6DH18_GALPY</name>
<feature type="transmembrane region" description="Helical" evidence="6">
    <location>
        <begin position="199"/>
        <end position="232"/>
    </location>
</feature>
<evidence type="ECO:0000256" key="6">
    <source>
        <dbReference type="SAM" id="Phobius"/>
    </source>
</evidence>
<dbReference type="PANTHER" id="PTHR16675:SF64">
    <property type="entry name" value="RETINOIC ACID EARLY TRANSCRIPT 1E"/>
    <property type="match status" value="1"/>
</dbReference>
<feature type="non-terminal residue" evidence="8">
    <location>
        <position position="1"/>
    </location>
</feature>
<dbReference type="SUPFAM" id="SSF54452">
    <property type="entry name" value="MHC antigen-recognition domain"/>
    <property type="match status" value="1"/>
</dbReference>
<gene>
    <name evidence="8" type="ORF">J0S82_004026</name>
</gene>
<keyword evidence="3 6" id="KW-0472">Membrane</keyword>
<reference evidence="8" key="1">
    <citation type="journal article" date="2021" name="Evol. Appl.">
        <title>The genome of the Pyrenean desman and the effects of bottlenecks and inbreeding on the genomic landscape of an endangered species.</title>
        <authorList>
            <person name="Escoda L."/>
            <person name="Castresana J."/>
        </authorList>
    </citation>
    <scope>NUCLEOTIDE SEQUENCE</scope>
    <source>
        <strain evidence="8">IBE-C5619</strain>
    </source>
</reference>
<keyword evidence="2" id="KW-0732">Signal</keyword>
<evidence type="ECO:0000256" key="4">
    <source>
        <dbReference type="ARBA" id="ARBA00023157"/>
    </source>
</evidence>
<feature type="non-terminal residue" evidence="8">
    <location>
        <position position="256"/>
    </location>
</feature>
<evidence type="ECO:0000313" key="9">
    <source>
        <dbReference type="Proteomes" id="UP000700334"/>
    </source>
</evidence>
<evidence type="ECO:0000256" key="5">
    <source>
        <dbReference type="ARBA" id="ARBA00023180"/>
    </source>
</evidence>
<keyword evidence="9" id="KW-1185">Reference proteome</keyword>
<dbReference type="GO" id="GO:0002486">
    <property type="term" value="P:antigen processing and presentation of endogenous peptide antigen via MHC class I via ER pathway, TAP-independent"/>
    <property type="evidence" value="ECO:0007669"/>
    <property type="project" value="TreeGrafter"/>
</dbReference>
<dbReference type="Pfam" id="PF00129">
    <property type="entry name" value="MHC_I"/>
    <property type="match status" value="1"/>
</dbReference>
<dbReference type="OrthoDB" id="9836934at2759"/>
<keyword evidence="5" id="KW-0325">Glycoprotein</keyword>
<feature type="domain" description="MHC class I-like antigen recognition-like" evidence="7">
    <location>
        <begin position="17"/>
        <end position="173"/>
    </location>
</feature>
<dbReference type="GO" id="GO:0001916">
    <property type="term" value="P:positive regulation of T cell mediated cytotoxicity"/>
    <property type="evidence" value="ECO:0007669"/>
    <property type="project" value="TreeGrafter"/>
</dbReference>
<dbReference type="InterPro" id="IPR050208">
    <property type="entry name" value="MHC_class-I_related"/>
</dbReference>
<dbReference type="AlphaFoldDB" id="A0A8J6DH18"/>
<keyword evidence="4" id="KW-1015">Disulfide bond</keyword>
<protein>
    <submittedName>
        <fullName evidence="8">Retinoic acid early transcript 1E</fullName>
    </submittedName>
</protein>
<dbReference type="InterPro" id="IPR011161">
    <property type="entry name" value="MHC_I-like_Ag-recog"/>
</dbReference>
<sequence length="256" mass="29404">WPYPLFQPQYQNSVHNRHPWYEAQGSVDENPFLWYDCDRHKDTPLGPLGEKVKATKTWTDLTQTLGEVERELRRILPDITLERTSTRGESPTLQAKLSCQHEAQRGPGASWEFSINGQRTLLFDAMTGKWSATDPGASVVKQEWEDNQQLTGYLRTISLGDCSQWLQELLQHWEDMLEPTVLPTKTPETEQSYWVILKIFIPVLSVLVVIIIIFIIIIIIIIIVIIIFFFIFKKSRRPGTTVGEQQAGPRVSGRTV</sequence>
<dbReference type="EMBL" id="JAGFMF010012079">
    <property type="protein sequence ID" value="KAG8507876.1"/>
    <property type="molecule type" value="Genomic_DNA"/>
</dbReference>
<keyword evidence="6" id="KW-1133">Transmembrane helix</keyword>
<comment type="subcellular location">
    <subcellularLocation>
        <location evidence="1">Membrane</location>
    </subcellularLocation>
</comment>
<comment type="caution">
    <text evidence="8">The sequence shown here is derived from an EMBL/GenBank/DDBJ whole genome shotgun (WGS) entry which is preliminary data.</text>
</comment>
<dbReference type="GO" id="GO:0005615">
    <property type="term" value="C:extracellular space"/>
    <property type="evidence" value="ECO:0007669"/>
    <property type="project" value="TreeGrafter"/>
</dbReference>
<proteinExistence type="predicted"/>
<evidence type="ECO:0000313" key="8">
    <source>
        <dbReference type="EMBL" id="KAG8507876.1"/>
    </source>
</evidence>
<evidence type="ECO:0000259" key="7">
    <source>
        <dbReference type="Pfam" id="PF00129"/>
    </source>
</evidence>
<organism evidence="8 9">
    <name type="scientific">Galemys pyrenaicus</name>
    <name type="common">Iberian desman</name>
    <name type="synonym">Pyrenean desman</name>
    <dbReference type="NCBI Taxonomy" id="202257"/>
    <lineage>
        <taxon>Eukaryota</taxon>
        <taxon>Metazoa</taxon>
        <taxon>Chordata</taxon>
        <taxon>Craniata</taxon>
        <taxon>Vertebrata</taxon>
        <taxon>Euteleostomi</taxon>
        <taxon>Mammalia</taxon>
        <taxon>Eutheria</taxon>
        <taxon>Laurasiatheria</taxon>
        <taxon>Eulipotyphla</taxon>
        <taxon>Talpidae</taxon>
        <taxon>Galemys</taxon>
    </lineage>
</organism>
<dbReference type="Proteomes" id="UP000700334">
    <property type="component" value="Unassembled WGS sequence"/>
</dbReference>
<keyword evidence="6" id="KW-0812">Transmembrane</keyword>
<dbReference type="InterPro" id="IPR011162">
    <property type="entry name" value="MHC_I/II-like_Ag-recog"/>
</dbReference>
<dbReference type="GO" id="GO:0002476">
    <property type="term" value="P:antigen processing and presentation of endogenous peptide antigen via MHC class Ib"/>
    <property type="evidence" value="ECO:0007669"/>
    <property type="project" value="TreeGrafter"/>
</dbReference>
<dbReference type="InterPro" id="IPR037055">
    <property type="entry name" value="MHC_I-like_Ag-recog_sf"/>
</dbReference>
<dbReference type="FunFam" id="3.30.500.10:FF:000004">
    <property type="entry name" value="Retinoic acid early-inducible protein 1-beta"/>
    <property type="match status" value="1"/>
</dbReference>
<evidence type="ECO:0000256" key="1">
    <source>
        <dbReference type="ARBA" id="ARBA00004370"/>
    </source>
</evidence>
<dbReference type="GO" id="GO:0046703">
    <property type="term" value="F:natural killer cell lectin-like receptor binding"/>
    <property type="evidence" value="ECO:0007669"/>
    <property type="project" value="UniProtKB-ARBA"/>
</dbReference>